<dbReference type="Pfam" id="PF00149">
    <property type="entry name" value="Metallophos"/>
    <property type="match status" value="1"/>
</dbReference>
<evidence type="ECO:0000259" key="1">
    <source>
        <dbReference type="Pfam" id="PF00149"/>
    </source>
</evidence>
<feature type="domain" description="Calcineurin-like phosphoesterase" evidence="1">
    <location>
        <begin position="8"/>
        <end position="113"/>
    </location>
</feature>
<dbReference type="GO" id="GO:0016787">
    <property type="term" value="F:hydrolase activity"/>
    <property type="evidence" value="ECO:0007669"/>
    <property type="project" value="InterPro"/>
</dbReference>
<dbReference type="AlphaFoldDB" id="A0A0F9FP12"/>
<evidence type="ECO:0000313" key="2">
    <source>
        <dbReference type="EMBL" id="KKL52757.1"/>
    </source>
</evidence>
<dbReference type="Gene3D" id="3.60.21.10">
    <property type="match status" value="1"/>
</dbReference>
<proteinExistence type="predicted"/>
<feature type="non-terminal residue" evidence="2">
    <location>
        <position position="145"/>
    </location>
</feature>
<dbReference type="InterPro" id="IPR029052">
    <property type="entry name" value="Metallo-depent_PP-like"/>
</dbReference>
<comment type="caution">
    <text evidence="2">The sequence shown here is derived from an EMBL/GenBank/DDBJ whole genome shotgun (WGS) entry which is preliminary data.</text>
</comment>
<reference evidence="2" key="1">
    <citation type="journal article" date="2015" name="Nature">
        <title>Complex archaea that bridge the gap between prokaryotes and eukaryotes.</title>
        <authorList>
            <person name="Spang A."/>
            <person name="Saw J.H."/>
            <person name="Jorgensen S.L."/>
            <person name="Zaremba-Niedzwiedzka K."/>
            <person name="Martijn J."/>
            <person name="Lind A.E."/>
            <person name="van Eijk R."/>
            <person name="Schleper C."/>
            <person name="Guy L."/>
            <person name="Ettema T.J."/>
        </authorList>
    </citation>
    <scope>NUCLEOTIDE SEQUENCE</scope>
</reference>
<organism evidence="2">
    <name type="scientific">marine sediment metagenome</name>
    <dbReference type="NCBI Taxonomy" id="412755"/>
    <lineage>
        <taxon>unclassified sequences</taxon>
        <taxon>metagenomes</taxon>
        <taxon>ecological metagenomes</taxon>
    </lineage>
</organism>
<dbReference type="InterPro" id="IPR004843">
    <property type="entry name" value="Calcineurin-like_PHP"/>
</dbReference>
<name>A0A0F9FP12_9ZZZZ</name>
<dbReference type="EMBL" id="LAZR01031780">
    <property type="protein sequence ID" value="KKL52757.1"/>
    <property type="molecule type" value="Genomic_DNA"/>
</dbReference>
<protein>
    <recommendedName>
        <fullName evidence="1">Calcineurin-like phosphoesterase domain-containing protein</fullName>
    </recommendedName>
</protein>
<accession>A0A0F9FP12</accession>
<gene>
    <name evidence="2" type="ORF">LCGC14_2282230</name>
</gene>
<dbReference type="SUPFAM" id="SSF56300">
    <property type="entry name" value="Metallo-dependent phosphatases"/>
    <property type="match status" value="1"/>
</dbReference>
<sequence>MRGGYHAVILSDVHVDRKGTTSEYRVAKNYIKRNKPDKIVLAGDFAENEPLSHWLLSKKVRIKSSTHKDECSAIKKELDFLQKHCGQLIYLEGNHENWTLQYLEEHPELEGIIDYPSMLNLDERGVEWVPQHELYWLGKLAVTHG</sequence>